<dbReference type="InterPro" id="IPR001845">
    <property type="entry name" value="HTH_ArsR_DNA-bd_dom"/>
</dbReference>
<dbReference type="STRING" id="1163408.UU9_05954"/>
<dbReference type="GO" id="GO:0003700">
    <property type="term" value="F:DNA-binding transcription factor activity"/>
    <property type="evidence" value="ECO:0007669"/>
    <property type="project" value="InterPro"/>
</dbReference>
<dbReference type="PANTHER" id="PTHR43132:SF2">
    <property type="entry name" value="ARSENICAL RESISTANCE OPERON REPRESSOR ARSR-RELATED"/>
    <property type="match status" value="1"/>
</dbReference>
<dbReference type="InterPro" id="IPR036388">
    <property type="entry name" value="WH-like_DNA-bd_sf"/>
</dbReference>
<comment type="caution">
    <text evidence="5">The sequence shown here is derived from an EMBL/GenBank/DDBJ whole genome shotgun (WGS) entry which is preliminary data.</text>
</comment>
<sequence>MQTKQALTILSALAQESRLAVYRLLIEHAPDGLAASAIAEKLGLANATLSFHLKELSHAGLVTSQQSGRFIYYAPVIEAMNDLIGYLTDHCCSQSEDVCDVTAASCQTASPNSTLIARRRRKAP</sequence>
<gene>
    <name evidence="5" type="ORF">UU9_05954</name>
</gene>
<dbReference type="Proteomes" id="UP000004210">
    <property type="component" value="Unassembled WGS sequence"/>
</dbReference>
<dbReference type="NCBIfam" id="NF033788">
    <property type="entry name" value="HTH_metalloreg"/>
    <property type="match status" value="1"/>
</dbReference>
<evidence type="ECO:0000313" key="6">
    <source>
        <dbReference type="Proteomes" id="UP000004210"/>
    </source>
</evidence>
<accession>I4VSY4</accession>
<evidence type="ECO:0000256" key="3">
    <source>
        <dbReference type="ARBA" id="ARBA00023163"/>
    </source>
</evidence>
<dbReference type="Pfam" id="PF12840">
    <property type="entry name" value="HTH_20"/>
    <property type="match status" value="1"/>
</dbReference>
<dbReference type="SMART" id="SM00418">
    <property type="entry name" value="HTH_ARSR"/>
    <property type="match status" value="1"/>
</dbReference>
<dbReference type="eggNOG" id="COG0640">
    <property type="taxonomic scope" value="Bacteria"/>
</dbReference>
<dbReference type="PATRIC" id="fig|1163408.3.peg.1217"/>
<keyword evidence="2" id="KW-0238">DNA-binding</keyword>
<dbReference type="PANTHER" id="PTHR43132">
    <property type="entry name" value="ARSENICAL RESISTANCE OPERON REPRESSOR ARSR-RELATED"/>
    <property type="match status" value="1"/>
</dbReference>
<dbReference type="AlphaFoldDB" id="I4VSY4"/>
<dbReference type="InterPro" id="IPR011991">
    <property type="entry name" value="ArsR-like_HTH"/>
</dbReference>
<feature type="domain" description="HTH arsR-type" evidence="4">
    <location>
        <begin position="1"/>
        <end position="95"/>
    </location>
</feature>
<keyword evidence="3" id="KW-0804">Transcription</keyword>
<protein>
    <submittedName>
        <fullName evidence="5">Transcription regulator protein, arsenical resistance operon repressor</fullName>
    </submittedName>
</protein>
<proteinExistence type="predicted"/>
<dbReference type="InterPro" id="IPR036390">
    <property type="entry name" value="WH_DNA-bd_sf"/>
</dbReference>
<evidence type="ECO:0000259" key="4">
    <source>
        <dbReference type="PROSITE" id="PS50987"/>
    </source>
</evidence>
<organism evidence="5 6">
    <name type="scientific">Rhodanobacter fulvus Jip2</name>
    <dbReference type="NCBI Taxonomy" id="1163408"/>
    <lineage>
        <taxon>Bacteria</taxon>
        <taxon>Pseudomonadati</taxon>
        <taxon>Pseudomonadota</taxon>
        <taxon>Gammaproteobacteria</taxon>
        <taxon>Lysobacterales</taxon>
        <taxon>Rhodanobacteraceae</taxon>
        <taxon>Rhodanobacter</taxon>
    </lineage>
</organism>
<evidence type="ECO:0000313" key="5">
    <source>
        <dbReference type="EMBL" id="EIL90325.1"/>
    </source>
</evidence>
<dbReference type="RefSeq" id="WP_007080831.1">
    <property type="nucleotide sequence ID" value="NZ_AJXU01000028.1"/>
</dbReference>
<dbReference type="SUPFAM" id="SSF46785">
    <property type="entry name" value="Winged helix' DNA-binding domain"/>
    <property type="match status" value="1"/>
</dbReference>
<dbReference type="InterPro" id="IPR051011">
    <property type="entry name" value="Metal_resp_trans_reg"/>
</dbReference>
<dbReference type="Gene3D" id="1.10.10.10">
    <property type="entry name" value="Winged helix-like DNA-binding domain superfamily/Winged helix DNA-binding domain"/>
    <property type="match status" value="1"/>
</dbReference>
<dbReference type="GO" id="GO:0003677">
    <property type="term" value="F:DNA binding"/>
    <property type="evidence" value="ECO:0007669"/>
    <property type="project" value="UniProtKB-KW"/>
</dbReference>
<dbReference type="PRINTS" id="PR00778">
    <property type="entry name" value="HTHARSR"/>
</dbReference>
<reference evidence="5 6" key="1">
    <citation type="journal article" date="2012" name="J. Bacteriol.">
        <title>Genome sequences for six rhodanobacter strains, isolated from soils and the terrestrial subsurface, with variable denitrification capabilities.</title>
        <authorList>
            <person name="Kostka J.E."/>
            <person name="Green S.J."/>
            <person name="Rishishwar L."/>
            <person name="Prakash O."/>
            <person name="Katz L.S."/>
            <person name="Marino-Ramirez L."/>
            <person name="Jordan I.K."/>
            <person name="Munk C."/>
            <person name="Ivanova N."/>
            <person name="Mikhailova N."/>
            <person name="Watson D.B."/>
            <person name="Brown S.D."/>
            <person name="Palumbo A.V."/>
            <person name="Brooks S.C."/>
        </authorList>
    </citation>
    <scope>NUCLEOTIDE SEQUENCE [LARGE SCALE GENOMIC DNA]</scope>
    <source>
        <strain evidence="6">Jip2T</strain>
    </source>
</reference>
<evidence type="ECO:0000256" key="2">
    <source>
        <dbReference type="ARBA" id="ARBA00023125"/>
    </source>
</evidence>
<keyword evidence="6" id="KW-1185">Reference proteome</keyword>
<dbReference type="CDD" id="cd00090">
    <property type="entry name" value="HTH_ARSR"/>
    <property type="match status" value="1"/>
</dbReference>
<dbReference type="EMBL" id="AJXU01000028">
    <property type="protein sequence ID" value="EIL90325.1"/>
    <property type="molecule type" value="Genomic_DNA"/>
</dbReference>
<dbReference type="PROSITE" id="PS50987">
    <property type="entry name" value="HTH_ARSR_2"/>
    <property type="match status" value="1"/>
</dbReference>
<name>I4VSY4_9GAMM</name>
<evidence type="ECO:0000256" key="1">
    <source>
        <dbReference type="ARBA" id="ARBA00023015"/>
    </source>
</evidence>
<keyword evidence="1" id="KW-0805">Transcription regulation</keyword>